<dbReference type="InterPro" id="IPR032914">
    <property type="entry name" value="Vam6/VPS39/TRAP1"/>
</dbReference>
<proteinExistence type="predicted"/>
<dbReference type="InterPro" id="IPR019453">
    <property type="entry name" value="VPS39/TGFA1_Znf"/>
</dbReference>
<dbReference type="InterPro" id="IPR011047">
    <property type="entry name" value="Quinoprotein_ADH-like_sf"/>
</dbReference>
<comment type="caution">
    <text evidence="2">The sequence shown here is derived from an EMBL/GenBank/DDBJ whole genome shotgun (WGS) entry which is preliminary data.</text>
</comment>
<dbReference type="GO" id="GO:0034058">
    <property type="term" value="P:endosomal vesicle fusion"/>
    <property type="evidence" value="ECO:0007669"/>
    <property type="project" value="TreeGrafter"/>
</dbReference>
<reference evidence="2 3" key="1">
    <citation type="submission" date="2023-10" db="EMBL/GenBank/DDBJ databases">
        <authorList>
            <person name="Maclean D."/>
            <person name="Macfadyen A."/>
        </authorList>
    </citation>
    <scope>NUCLEOTIDE SEQUENCE [LARGE SCALE GENOMIC DNA]</scope>
</reference>
<dbReference type="PROSITE" id="PS50219">
    <property type="entry name" value="CNH"/>
    <property type="match status" value="1"/>
</dbReference>
<evidence type="ECO:0000313" key="2">
    <source>
        <dbReference type="EMBL" id="CAK0784822.1"/>
    </source>
</evidence>
<keyword evidence="3" id="KW-1185">Reference proteome</keyword>
<evidence type="ECO:0000259" key="1">
    <source>
        <dbReference type="PROSITE" id="PS50219"/>
    </source>
</evidence>
<dbReference type="InterPro" id="IPR001180">
    <property type="entry name" value="CNH_dom"/>
</dbReference>
<dbReference type="Pfam" id="PF10366">
    <property type="entry name" value="Vps39_1"/>
    <property type="match status" value="1"/>
</dbReference>
<evidence type="ECO:0000313" key="3">
    <source>
        <dbReference type="Proteomes" id="UP001314263"/>
    </source>
</evidence>
<dbReference type="GO" id="GO:0005737">
    <property type="term" value="C:cytoplasm"/>
    <property type="evidence" value="ECO:0007669"/>
    <property type="project" value="TreeGrafter"/>
</dbReference>
<dbReference type="AlphaFoldDB" id="A0AAV1IDM9"/>
<organism evidence="2 3">
    <name type="scientific">Coccomyxa viridis</name>
    <dbReference type="NCBI Taxonomy" id="1274662"/>
    <lineage>
        <taxon>Eukaryota</taxon>
        <taxon>Viridiplantae</taxon>
        <taxon>Chlorophyta</taxon>
        <taxon>core chlorophytes</taxon>
        <taxon>Trebouxiophyceae</taxon>
        <taxon>Trebouxiophyceae incertae sedis</taxon>
        <taxon>Coccomyxaceae</taxon>
        <taxon>Coccomyxa</taxon>
    </lineage>
</organism>
<dbReference type="PANTHER" id="PTHR12894">
    <property type="entry name" value="CNH DOMAIN CONTAINING"/>
    <property type="match status" value="1"/>
</dbReference>
<dbReference type="Proteomes" id="UP001314263">
    <property type="component" value="Unassembled WGS sequence"/>
</dbReference>
<name>A0AAV1IDM9_9CHLO</name>
<sequence length="919" mass="100235">MSGGSRTAFQLWPALEHKGKQSVISAIAVDDTAQHIYLGTSDGQLEEHRIHSSYQNVKISLGARKHIGKKPVTAIHHIAGIDRLAAVCDGNLLLLDPESLEEWHVPGAKGVTAIAVNVVSSPAPWLAAAQRISKRTVRVTVYALVPDVSLASRLHSTPTSQIFQADLTEPLLVKAMVWLGQCLVLATALRYVLFNPRTKACTELFSVSPEAPPPTMVQAVPAADEAILLMDQVGIVTDVRGHPTHSALAFPTTPCALAVSGIYMLAACADGLHAYDRATSAWVQSLPYPGGARTAPGQQLSSAQNASGSCVLIAGYRKVWMLQPVALEEQARELLKAGDFAQALQLADVAAGEGAPWVEDAYAEAAFLLIHELRFREAVDVLLRCSTSTVQPGELFPLFPEHTRPWAGRKLHARQHWGLHPPLADLETLIDRMDRPENRHGSAQENGNASVKHRMAAAARQCVADYLLEVRHWEGAEVLDGIDTLLVHLLADADSAAALESFAAAPNEVRLEYVEETLRDRRRFHALALLCSNSGASGKALTLWQAIAEGAVREAHAEDGEVKQALGDGSFRGVAIHRATALMLDEARVAEALTLRFLPWLLGASPSDSLAVLKGRALPAEQVLPLLRKHSAELTCQYLEYLVVGRGGQQPEHHTELALSFASAALELMPPVDDSAPAWERAQAARRRMAEDTQQAQALRDVRDKLCMLLEDSDLYDARHVLEEIGHTKLWDEQVVLHSKLGDHRAALRILALTLGDVRLAEAYCARFTGREGHLLLLDLLLHPGDERPPLYIEACHLLAAQGAELDATQVLDALSEEMPLAVAVDIVGRMLRTAIHARRSAAIVRNLHRSLHLSTAAERAELMQRRVVITEERACAVCHTRISTKMFAVYPNNVLVCFKCYRKGDPSICPVSGQDFRL</sequence>
<dbReference type="InterPro" id="IPR019452">
    <property type="entry name" value="VPS39/TGF_beta_rcpt-assoc_1"/>
</dbReference>
<protein>
    <recommendedName>
        <fullName evidence="1">CNH domain-containing protein</fullName>
    </recommendedName>
</protein>
<gene>
    <name evidence="2" type="ORF">CVIRNUC_008026</name>
</gene>
<dbReference type="Pfam" id="PF10367">
    <property type="entry name" value="zf-Vps39_C"/>
    <property type="match status" value="1"/>
</dbReference>
<dbReference type="GO" id="GO:0016020">
    <property type="term" value="C:membrane"/>
    <property type="evidence" value="ECO:0007669"/>
    <property type="project" value="TreeGrafter"/>
</dbReference>
<dbReference type="PANTHER" id="PTHR12894:SF43">
    <property type="entry name" value="VACUOLAR SORTING PROTEIN 3"/>
    <property type="match status" value="1"/>
</dbReference>
<dbReference type="SUPFAM" id="SSF50998">
    <property type="entry name" value="Quinoprotein alcohol dehydrogenase-like"/>
    <property type="match status" value="1"/>
</dbReference>
<accession>A0AAV1IDM9</accession>
<dbReference type="GO" id="GO:0006914">
    <property type="term" value="P:autophagy"/>
    <property type="evidence" value="ECO:0007669"/>
    <property type="project" value="TreeGrafter"/>
</dbReference>
<feature type="domain" description="CNH" evidence="1">
    <location>
        <begin position="21"/>
        <end position="301"/>
    </location>
</feature>
<dbReference type="EMBL" id="CAUYUE010000011">
    <property type="protein sequence ID" value="CAK0784822.1"/>
    <property type="molecule type" value="Genomic_DNA"/>
</dbReference>